<evidence type="ECO:0000256" key="12">
    <source>
        <dbReference type="SAM" id="Phobius"/>
    </source>
</evidence>
<reference evidence="13" key="1">
    <citation type="submission" date="2013-07" db="EMBL/GenBank/DDBJ databases">
        <title>The genome of Eucalyptus grandis.</title>
        <authorList>
            <person name="Schmutz J."/>
            <person name="Hayes R."/>
            <person name="Myburg A."/>
            <person name="Tuskan G."/>
            <person name="Grattapaglia D."/>
            <person name="Rokhsar D.S."/>
        </authorList>
    </citation>
    <scope>NUCLEOTIDE SEQUENCE</scope>
    <source>
        <tissue evidence="13">Leaf extractions</tissue>
    </source>
</reference>
<evidence type="ECO:0000256" key="6">
    <source>
        <dbReference type="ARBA" id="ARBA00022723"/>
    </source>
</evidence>
<evidence type="ECO:0000256" key="2">
    <source>
        <dbReference type="ARBA" id="ARBA00004167"/>
    </source>
</evidence>
<evidence type="ECO:0000256" key="3">
    <source>
        <dbReference type="ARBA" id="ARBA00010617"/>
    </source>
</evidence>
<dbReference type="AlphaFoldDB" id="A0A059BAU6"/>
<proteinExistence type="inferred from homology"/>
<dbReference type="InParanoid" id="A0A059BAU6"/>
<dbReference type="EMBL" id="KK198759">
    <property type="protein sequence ID" value="KCW62986.1"/>
    <property type="molecule type" value="Genomic_DNA"/>
</dbReference>
<evidence type="ECO:0000256" key="5">
    <source>
        <dbReference type="ARBA" id="ARBA00022692"/>
    </source>
</evidence>
<keyword evidence="9" id="KW-0408">Iron</keyword>
<keyword evidence="10" id="KW-0503">Monooxygenase</keyword>
<dbReference type="GO" id="GO:0020037">
    <property type="term" value="F:heme binding"/>
    <property type="evidence" value="ECO:0007669"/>
    <property type="project" value="InterPro"/>
</dbReference>
<keyword evidence="4" id="KW-0349">Heme</keyword>
<name>A0A059BAU6_EUCGR</name>
<dbReference type="OMA" id="EIRECWE"/>
<evidence type="ECO:0008006" key="14">
    <source>
        <dbReference type="Google" id="ProtNLM"/>
    </source>
</evidence>
<dbReference type="GO" id="GO:0005506">
    <property type="term" value="F:iron ion binding"/>
    <property type="evidence" value="ECO:0007669"/>
    <property type="project" value="InterPro"/>
</dbReference>
<comment type="cofactor">
    <cofactor evidence="1">
        <name>heme</name>
        <dbReference type="ChEBI" id="CHEBI:30413"/>
    </cofactor>
</comment>
<evidence type="ECO:0000256" key="9">
    <source>
        <dbReference type="ARBA" id="ARBA00023004"/>
    </source>
</evidence>
<sequence length="238" mass="27879">MELSSAYSIVLSLVLITFFTCAWKVLCLFWLKPRKLERCLRRQGLNGTSYSLLFQDLRDNTRMGKQAQSQPITPFSNDVAPRLLPFFHHSIKKYGKLCFTWFGPTPVLTIMDSDMLKQIFSRINDIMIEGEKWVKHRKIIHPAFHYEKLKYVLTATCSSCEEMIRGWKKQSLAGEVDVWPDLQHLTRMKEINCKVRGLLEDIVTKREKTMKEGRADDDDDLLGLLLKSNMKEIRECWE</sequence>
<evidence type="ECO:0000256" key="10">
    <source>
        <dbReference type="ARBA" id="ARBA00023033"/>
    </source>
</evidence>
<dbReference type="InterPro" id="IPR036396">
    <property type="entry name" value="Cyt_P450_sf"/>
</dbReference>
<organism evidence="13">
    <name type="scientific">Eucalyptus grandis</name>
    <name type="common">Flooded gum</name>
    <dbReference type="NCBI Taxonomy" id="71139"/>
    <lineage>
        <taxon>Eukaryota</taxon>
        <taxon>Viridiplantae</taxon>
        <taxon>Streptophyta</taxon>
        <taxon>Embryophyta</taxon>
        <taxon>Tracheophyta</taxon>
        <taxon>Spermatophyta</taxon>
        <taxon>Magnoliopsida</taxon>
        <taxon>eudicotyledons</taxon>
        <taxon>Gunneridae</taxon>
        <taxon>Pentapetalae</taxon>
        <taxon>rosids</taxon>
        <taxon>malvids</taxon>
        <taxon>Myrtales</taxon>
        <taxon>Myrtaceae</taxon>
        <taxon>Myrtoideae</taxon>
        <taxon>Eucalypteae</taxon>
        <taxon>Eucalyptus</taxon>
    </lineage>
</organism>
<evidence type="ECO:0000256" key="7">
    <source>
        <dbReference type="ARBA" id="ARBA00022989"/>
    </source>
</evidence>
<dbReference type="Gramene" id="KCW62986">
    <property type="protein sequence ID" value="KCW62986"/>
    <property type="gene ID" value="EUGRSUZ_G00586"/>
</dbReference>
<keyword evidence="8" id="KW-0560">Oxidoreductase</keyword>
<evidence type="ECO:0000256" key="8">
    <source>
        <dbReference type="ARBA" id="ARBA00023002"/>
    </source>
</evidence>
<dbReference type="PANTHER" id="PTHR24282:SF255">
    <property type="entry name" value="CYTOCHROME P450 72A11-RELATED"/>
    <property type="match status" value="1"/>
</dbReference>
<dbReference type="GO" id="GO:0016020">
    <property type="term" value="C:membrane"/>
    <property type="evidence" value="ECO:0007669"/>
    <property type="project" value="UniProtKB-SubCell"/>
</dbReference>
<keyword evidence="7 12" id="KW-1133">Transmembrane helix</keyword>
<dbReference type="SUPFAM" id="SSF48264">
    <property type="entry name" value="Cytochrome P450"/>
    <property type="match status" value="1"/>
</dbReference>
<evidence type="ECO:0000256" key="1">
    <source>
        <dbReference type="ARBA" id="ARBA00001971"/>
    </source>
</evidence>
<dbReference type="GO" id="GO:0004497">
    <property type="term" value="F:monooxygenase activity"/>
    <property type="evidence" value="ECO:0007669"/>
    <property type="project" value="UniProtKB-KW"/>
</dbReference>
<dbReference type="Gene3D" id="1.10.630.10">
    <property type="entry name" value="Cytochrome P450"/>
    <property type="match status" value="1"/>
</dbReference>
<keyword evidence="6" id="KW-0479">Metal-binding</keyword>
<evidence type="ECO:0000256" key="4">
    <source>
        <dbReference type="ARBA" id="ARBA00022617"/>
    </source>
</evidence>
<gene>
    <name evidence="13" type="ORF">EUGRSUZ_G00586</name>
</gene>
<evidence type="ECO:0000313" key="13">
    <source>
        <dbReference type="EMBL" id="KCW62986.1"/>
    </source>
</evidence>
<dbReference type="InterPro" id="IPR050665">
    <property type="entry name" value="Cytochrome_P450_Monooxygen"/>
</dbReference>
<keyword evidence="11 12" id="KW-0472">Membrane</keyword>
<evidence type="ECO:0000256" key="11">
    <source>
        <dbReference type="ARBA" id="ARBA00023136"/>
    </source>
</evidence>
<protein>
    <recommendedName>
        <fullName evidence="14">Cytochrome P450</fullName>
    </recommendedName>
</protein>
<accession>A0A059BAU6</accession>
<comment type="similarity">
    <text evidence="3">Belongs to the cytochrome P450 family.</text>
</comment>
<feature type="transmembrane region" description="Helical" evidence="12">
    <location>
        <begin position="6"/>
        <end position="31"/>
    </location>
</feature>
<comment type="subcellular location">
    <subcellularLocation>
        <location evidence="2">Membrane</location>
        <topology evidence="2">Single-pass membrane protein</topology>
    </subcellularLocation>
</comment>
<dbReference type="PANTHER" id="PTHR24282">
    <property type="entry name" value="CYTOCHROME P450 FAMILY MEMBER"/>
    <property type="match status" value="1"/>
</dbReference>
<dbReference type="GO" id="GO:0016705">
    <property type="term" value="F:oxidoreductase activity, acting on paired donors, with incorporation or reduction of molecular oxygen"/>
    <property type="evidence" value="ECO:0007669"/>
    <property type="project" value="InterPro"/>
</dbReference>
<keyword evidence="5 12" id="KW-0812">Transmembrane</keyword>